<keyword evidence="4" id="KW-1185">Reference proteome</keyword>
<reference evidence="3 4" key="1">
    <citation type="journal article" date="2023" name="Hortic Res">
        <title>The complete reference genome for grapevine (Vitis vinifera L.) genetics and breeding.</title>
        <authorList>
            <person name="Shi X."/>
            <person name="Cao S."/>
            <person name="Wang X."/>
            <person name="Huang S."/>
            <person name="Wang Y."/>
            <person name="Liu Z."/>
            <person name="Liu W."/>
            <person name="Leng X."/>
            <person name="Peng Y."/>
            <person name="Wang N."/>
            <person name="Wang Y."/>
            <person name="Ma Z."/>
            <person name="Xu X."/>
            <person name="Zhang F."/>
            <person name="Xue H."/>
            <person name="Zhong H."/>
            <person name="Wang Y."/>
            <person name="Zhang K."/>
            <person name="Velt A."/>
            <person name="Avia K."/>
            <person name="Holtgrawe D."/>
            <person name="Grimplet J."/>
            <person name="Matus J.T."/>
            <person name="Ware D."/>
            <person name="Wu X."/>
            <person name="Wang H."/>
            <person name="Liu C."/>
            <person name="Fang Y."/>
            <person name="Rustenholz C."/>
            <person name="Cheng Z."/>
            <person name="Xiao H."/>
            <person name="Zhou Y."/>
        </authorList>
    </citation>
    <scope>NUCLEOTIDE SEQUENCE [LARGE SCALE GENOMIC DNA]</scope>
    <source>
        <strain evidence="4">cv. Pinot noir / PN40024</strain>
        <tissue evidence="3">Leaf</tissue>
    </source>
</reference>
<feature type="domain" description="Isochorismatase-like" evidence="2">
    <location>
        <begin position="233"/>
        <end position="408"/>
    </location>
</feature>
<dbReference type="InterPro" id="IPR000868">
    <property type="entry name" value="Isochorismatase-like_dom"/>
</dbReference>
<dbReference type="Pfam" id="PF00857">
    <property type="entry name" value="Isochorismatase"/>
    <property type="match status" value="2"/>
</dbReference>
<sequence>MANTRKHTALLVIDMQKDFVEEDGLTRVDGGKAIVPSVIKAVEVARELGIFVVWVVREHDPLGRDVELFRRHFYGPGKIGPVSEGSVGAELVDGLVIKEGDYKLVKTRFSAFFATHLHSFLQSNGINSVVIVGVQTPNCIRQTVFDAVALDYQSVTVIVDATAAATPDIHFELNLLGLVEMVMGITDYISSSVSVLDGIRKAVRRVNSVPSLPQQETLVCRELLAMADTRKHTALLVVDMQKDFLDEDRPISLEGGKAIIPSAIKAVEVARELGILVVWVVREHDPQGRDVEVFRRNFYGPGKLSPATKGSEGAELIDGLAIKEGDYKLVKTRFSAFFATHLHSLLQSNGINSVVVVGVQTPNCIRQTAFDAVSLDYQSVTVIVDATAAATPDIHLANILDMKNVGVATPTLQKWCQSNA</sequence>
<evidence type="ECO:0000259" key="2">
    <source>
        <dbReference type="Pfam" id="PF00857"/>
    </source>
</evidence>
<dbReference type="EMBL" id="CP126656">
    <property type="protein sequence ID" value="WJZ94555.1"/>
    <property type="molecule type" value="Genomic_DNA"/>
</dbReference>
<dbReference type="PANTHER" id="PTHR47044">
    <property type="entry name" value="OS02G0276400 PROTEIN"/>
    <property type="match status" value="1"/>
</dbReference>
<evidence type="ECO:0000256" key="1">
    <source>
        <dbReference type="ARBA" id="ARBA00006336"/>
    </source>
</evidence>
<feature type="domain" description="Isochorismatase-like" evidence="2">
    <location>
        <begin position="8"/>
        <end position="170"/>
    </location>
</feature>
<comment type="similarity">
    <text evidence="1">Belongs to the isochorismatase family.</text>
</comment>
<name>A0ABY9CIL6_VITVI</name>
<protein>
    <recommendedName>
        <fullName evidence="2">Isochorismatase-like domain-containing protein</fullName>
    </recommendedName>
</protein>
<dbReference type="SUPFAM" id="SSF52499">
    <property type="entry name" value="Isochorismatase-like hydrolases"/>
    <property type="match status" value="2"/>
</dbReference>
<gene>
    <name evidence="3" type="ORF">VitviT2T_013401</name>
</gene>
<proteinExistence type="inferred from homology"/>
<dbReference type="CDD" id="cd00431">
    <property type="entry name" value="cysteine_hydrolases"/>
    <property type="match status" value="2"/>
</dbReference>
<accession>A0ABY9CIL6</accession>
<dbReference type="Gene3D" id="3.40.50.850">
    <property type="entry name" value="Isochorismatase-like"/>
    <property type="match status" value="2"/>
</dbReference>
<organism evidence="3 4">
    <name type="scientific">Vitis vinifera</name>
    <name type="common">Grape</name>
    <dbReference type="NCBI Taxonomy" id="29760"/>
    <lineage>
        <taxon>Eukaryota</taxon>
        <taxon>Viridiplantae</taxon>
        <taxon>Streptophyta</taxon>
        <taxon>Embryophyta</taxon>
        <taxon>Tracheophyta</taxon>
        <taxon>Spermatophyta</taxon>
        <taxon>Magnoliopsida</taxon>
        <taxon>eudicotyledons</taxon>
        <taxon>Gunneridae</taxon>
        <taxon>Pentapetalae</taxon>
        <taxon>rosids</taxon>
        <taxon>Vitales</taxon>
        <taxon>Vitaceae</taxon>
        <taxon>Viteae</taxon>
        <taxon>Vitis</taxon>
    </lineage>
</organism>
<evidence type="ECO:0000313" key="3">
    <source>
        <dbReference type="EMBL" id="WJZ94555.1"/>
    </source>
</evidence>
<dbReference type="Proteomes" id="UP001227230">
    <property type="component" value="Chromosome 9"/>
</dbReference>
<dbReference type="InterPro" id="IPR036380">
    <property type="entry name" value="Isochorismatase-like_sf"/>
</dbReference>
<evidence type="ECO:0000313" key="4">
    <source>
        <dbReference type="Proteomes" id="UP001227230"/>
    </source>
</evidence>